<evidence type="ECO:0000313" key="2">
    <source>
        <dbReference type="Proteomes" id="UP001162992"/>
    </source>
</evidence>
<dbReference type="EMBL" id="CM055101">
    <property type="protein sequence ID" value="KAJ7541890.1"/>
    <property type="molecule type" value="Genomic_DNA"/>
</dbReference>
<protein>
    <submittedName>
        <fullName evidence="1">Uncharacterized protein</fullName>
    </submittedName>
</protein>
<dbReference type="Proteomes" id="UP001162992">
    <property type="component" value="Chromosome 10"/>
</dbReference>
<comment type="caution">
    <text evidence="1">The sequence shown here is derived from an EMBL/GenBank/DDBJ whole genome shotgun (WGS) entry which is preliminary data.</text>
</comment>
<organism evidence="1 2">
    <name type="scientific">Diphasiastrum complanatum</name>
    <name type="common">Issler's clubmoss</name>
    <name type="synonym">Lycopodium complanatum</name>
    <dbReference type="NCBI Taxonomy" id="34168"/>
    <lineage>
        <taxon>Eukaryota</taxon>
        <taxon>Viridiplantae</taxon>
        <taxon>Streptophyta</taxon>
        <taxon>Embryophyta</taxon>
        <taxon>Tracheophyta</taxon>
        <taxon>Lycopodiopsida</taxon>
        <taxon>Lycopodiales</taxon>
        <taxon>Lycopodiaceae</taxon>
        <taxon>Lycopodioideae</taxon>
        <taxon>Diphasiastrum</taxon>
    </lineage>
</organism>
<reference evidence="2" key="1">
    <citation type="journal article" date="2024" name="Proc. Natl. Acad. Sci. U.S.A.">
        <title>Extraordinary preservation of gene collinearity over three hundred million years revealed in homosporous lycophytes.</title>
        <authorList>
            <person name="Li C."/>
            <person name="Wickell D."/>
            <person name="Kuo L.Y."/>
            <person name="Chen X."/>
            <person name="Nie B."/>
            <person name="Liao X."/>
            <person name="Peng D."/>
            <person name="Ji J."/>
            <person name="Jenkins J."/>
            <person name="Williams M."/>
            <person name="Shu S."/>
            <person name="Plott C."/>
            <person name="Barry K."/>
            <person name="Rajasekar S."/>
            <person name="Grimwood J."/>
            <person name="Han X."/>
            <person name="Sun S."/>
            <person name="Hou Z."/>
            <person name="He W."/>
            <person name="Dai G."/>
            <person name="Sun C."/>
            <person name="Schmutz J."/>
            <person name="Leebens-Mack J.H."/>
            <person name="Li F.W."/>
            <person name="Wang L."/>
        </authorList>
    </citation>
    <scope>NUCLEOTIDE SEQUENCE [LARGE SCALE GENOMIC DNA]</scope>
    <source>
        <strain evidence="2">cv. PW_Plant_1</strain>
    </source>
</reference>
<accession>A0ACC2CIN4</accession>
<keyword evidence="2" id="KW-1185">Reference proteome</keyword>
<gene>
    <name evidence="1" type="ORF">O6H91_10G081100</name>
</gene>
<name>A0ACC2CIN4_DIPCM</name>
<evidence type="ECO:0000313" key="1">
    <source>
        <dbReference type="EMBL" id="KAJ7541890.1"/>
    </source>
</evidence>
<proteinExistence type="predicted"/>
<sequence>MFTENKIMARRPAVVTPKRVVESEANGFSSPNSPPQKSQSSSFISFCVVFIVVVLLIGYMFGDSVFHQTPHRNEALDHGDGQSDETKSRSFPEMRSAIDALERLTNREDTDEDTTDHLLKHLLKREDHRSSHSGCRVGVCNALPVLQDVYGKFMHKILHIGPGTCGVVSKLLKEENIEVWGIQPFEMKAPIHKLCNNFVKKGIVRVAEVYRPLPYRSQSFSLVLATDTLENLSSKRLNKTLPELSRLSTHRLVVFIAGHRNLQMTSVESVDETNISRKLIKSSNDKPLKIRNRMWWLRRFEQAGLTEDEETTKRFENIQQEKSYKTKDYIFHLVVPHSISLSR</sequence>